<keyword evidence="4 7" id="KW-0812">Transmembrane</keyword>
<feature type="transmembrane region" description="Helical" evidence="7">
    <location>
        <begin position="375"/>
        <end position="399"/>
    </location>
</feature>
<gene>
    <name evidence="9" type="ORF">UY02_C0002G0015</name>
</gene>
<feature type="transmembrane region" description="Helical" evidence="7">
    <location>
        <begin position="167"/>
        <end position="189"/>
    </location>
</feature>
<comment type="subcellular location">
    <subcellularLocation>
        <location evidence="1">Cell membrane</location>
        <topology evidence="1">Multi-pass membrane protein</topology>
    </subcellularLocation>
</comment>
<feature type="transmembrane region" description="Helical" evidence="7">
    <location>
        <begin position="209"/>
        <end position="239"/>
    </location>
</feature>
<dbReference type="InterPro" id="IPR042094">
    <property type="entry name" value="T2SS_GspF_sf"/>
</dbReference>
<sequence length="402" mass="44115">MKFNYKAADASGKTVEGFLEAENSGQVLEFLATKGLKPVTVTAERGFERKARSFFGQTINVADKVFLTKYLALMLRVGTDLFRAINVLIANFDKKVVKSLLLEIRSNLEKGQPFYQTFASYPKYFSPVFVNLVKSGEASGNLEKVFESLSVGLEKENDLRNRIRSALVYPAILFALSLAILFFLVTFALPRIANVFQGGGFQPPLFSRVVFSVGSFFGNNTGLILGIIAFLVIFGWFFIKKTLSGQRFVSFILNKIPIVREVIYKIAVQRFAATLSSLMSAGLPILDALNITADAVVHPVLRAALKRIASEGVSRGLTLGEAFSRETAFPPVVINLVAISEKAGHLDEVLQTLADFYDSEISASVKGLVAFIEPLLLIFIGSIIALIALSILVPVYQLVTQF</sequence>
<evidence type="ECO:0000256" key="7">
    <source>
        <dbReference type="SAM" id="Phobius"/>
    </source>
</evidence>
<reference evidence="9 10" key="1">
    <citation type="journal article" date="2015" name="Nature">
        <title>rRNA introns, odd ribosomes, and small enigmatic genomes across a large radiation of phyla.</title>
        <authorList>
            <person name="Brown C.T."/>
            <person name="Hug L.A."/>
            <person name="Thomas B.C."/>
            <person name="Sharon I."/>
            <person name="Castelle C.J."/>
            <person name="Singh A."/>
            <person name="Wilkins M.J."/>
            <person name="Williams K.H."/>
            <person name="Banfield J.F."/>
        </authorList>
    </citation>
    <scope>NUCLEOTIDE SEQUENCE [LARGE SCALE GENOMIC DNA]</scope>
</reference>
<dbReference type="AlphaFoldDB" id="A0A0G1T6M0"/>
<name>A0A0G1T6M0_9BACT</name>
<keyword evidence="3" id="KW-1003">Cell membrane</keyword>
<dbReference type="Proteomes" id="UP000034682">
    <property type="component" value="Unassembled WGS sequence"/>
</dbReference>
<comment type="similarity">
    <text evidence="2">Belongs to the GSP F family.</text>
</comment>
<dbReference type="Gene3D" id="1.20.81.30">
    <property type="entry name" value="Type II secretion system (T2SS), domain F"/>
    <property type="match status" value="2"/>
</dbReference>
<dbReference type="GO" id="GO:0005886">
    <property type="term" value="C:plasma membrane"/>
    <property type="evidence" value="ECO:0007669"/>
    <property type="project" value="UniProtKB-SubCell"/>
</dbReference>
<dbReference type="EMBL" id="LCOK01000002">
    <property type="protein sequence ID" value="KKU77392.1"/>
    <property type="molecule type" value="Genomic_DNA"/>
</dbReference>
<evidence type="ECO:0000256" key="3">
    <source>
        <dbReference type="ARBA" id="ARBA00022475"/>
    </source>
</evidence>
<keyword evidence="6 7" id="KW-0472">Membrane</keyword>
<feature type="domain" description="Type II secretion system protein GspF" evidence="8">
    <location>
        <begin position="271"/>
        <end position="394"/>
    </location>
</feature>
<dbReference type="InterPro" id="IPR018076">
    <property type="entry name" value="T2SS_GspF_dom"/>
</dbReference>
<evidence type="ECO:0000256" key="6">
    <source>
        <dbReference type="ARBA" id="ARBA00023136"/>
    </source>
</evidence>
<feature type="domain" description="Type II secretion system protein GspF" evidence="8">
    <location>
        <begin position="68"/>
        <end position="190"/>
    </location>
</feature>
<comment type="caution">
    <text evidence="9">The sequence shown here is derived from an EMBL/GenBank/DDBJ whole genome shotgun (WGS) entry which is preliminary data.</text>
</comment>
<keyword evidence="5 7" id="KW-1133">Transmembrane helix</keyword>
<protein>
    <submittedName>
        <fullName evidence="9">Type 4 fimbrial assembly protein pilC</fullName>
    </submittedName>
</protein>
<dbReference type="PANTHER" id="PTHR30012:SF0">
    <property type="entry name" value="TYPE II SECRETION SYSTEM PROTEIN F-RELATED"/>
    <property type="match status" value="1"/>
</dbReference>
<dbReference type="PRINTS" id="PR00812">
    <property type="entry name" value="BCTERIALGSPF"/>
</dbReference>
<evidence type="ECO:0000256" key="5">
    <source>
        <dbReference type="ARBA" id="ARBA00022989"/>
    </source>
</evidence>
<dbReference type="PANTHER" id="PTHR30012">
    <property type="entry name" value="GENERAL SECRETION PATHWAY PROTEIN"/>
    <property type="match status" value="1"/>
</dbReference>
<organism evidence="9 10">
    <name type="scientific">Candidatus Giovannonibacteria bacterium GW2011_GWB1_47_6b</name>
    <dbReference type="NCBI Taxonomy" id="1618655"/>
    <lineage>
        <taxon>Bacteria</taxon>
        <taxon>Candidatus Giovannoniibacteriota</taxon>
    </lineage>
</organism>
<dbReference type="InterPro" id="IPR003004">
    <property type="entry name" value="GspF/PilC"/>
</dbReference>
<proteinExistence type="inferred from homology"/>
<evidence type="ECO:0000256" key="2">
    <source>
        <dbReference type="ARBA" id="ARBA00005745"/>
    </source>
</evidence>
<accession>A0A0G1T6M0</accession>
<evidence type="ECO:0000259" key="8">
    <source>
        <dbReference type="Pfam" id="PF00482"/>
    </source>
</evidence>
<evidence type="ECO:0000256" key="1">
    <source>
        <dbReference type="ARBA" id="ARBA00004651"/>
    </source>
</evidence>
<dbReference type="Pfam" id="PF00482">
    <property type="entry name" value="T2SSF"/>
    <property type="match status" value="2"/>
</dbReference>
<evidence type="ECO:0000313" key="9">
    <source>
        <dbReference type="EMBL" id="KKU77392.1"/>
    </source>
</evidence>
<evidence type="ECO:0000256" key="4">
    <source>
        <dbReference type="ARBA" id="ARBA00022692"/>
    </source>
</evidence>
<evidence type="ECO:0000313" key="10">
    <source>
        <dbReference type="Proteomes" id="UP000034682"/>
    </source>
</evidence>